<keyword evidence="1" id="KW-0175">Coiled coil</keyword>
<sequence>MYLKRSITVNWGNLPAQELEYGPVNLFSGGNGSGKTTAADALQTLMTAAFDNLFNFNPGQDETTQKGRGGKQVRTLASYVLGCDDGAFSRPWDTDGYIAGVFHPTKGETAEAFTAVIGVRAHLDRAGSSNQARQDELLLMIVPDEMLSLSHFVRDYPDGKHTTPITELPKLLRKEFGKQSVETYDKKGAYLARLYGALRGKRDAVSQQDAKNAARTFARFMAYKPVESIDQFVASEVLEAHDMGDTIRRIRDLLRTVHGMEQEANQLRQGVQLLEQAKLQANDYLDKWLERTALSYGAASQQYQLNQKQYLTEKDNQKTLNQGLRAVEEQKAQLDLRVEQSHQKLVSLEAKIQGIPALRNKHEMEQKKESLSNQLTEGVGPLLAQDQQRNTNLDALRNIQSLLSRYSIELELKEFSSNAWRQTSKELQALDASELPDVNQVFGRDWIDLSPLEAGQSRVHKEEQLHNRLADLLHDAEQQLTGEATDSLNRKLDRLVDDRANTLKGLEQQERLIQQRITNLEANQVNYPRYVEDAVQAIRNECPQADPRVLCDHVEILDSDWQMAIEGYIGGARFGILVEEDYEAEAISIVRRLKVKQRNSARVIQGNKAKQDAAQQSLPADSIFHAMRFSHRTAEHYLKASYGSVVQVDDAEQLRKTRRGITAEGMGSGNYALFRCDLADSQLVFGEAARERNLQAQRQSLQDAVQQLTTANDAYQSVQQLSAQAARFKPLAWSTCFSGLLDTQRQLEAIENEIANLDLSDHQALEQQRDEIQAQFNNLDSERRALDTESGKLDEQLRSCNQSIDKLANRRDQLLEDKDNAEAYLLATTQYWPGLDVMPCIQAMDDQLLQVHSEIDFSAQEEFLTKCLNKACVELQKVLEHYNQQAQPADQLMADSAEDLHSAGFFGHVRQLQQQVDSLYNRLNNNVLLAKQEQLASLRDSFNTTFVSDLCNEIHQAIRDGERLLESLNQELQHHRFGADREYFTFEWEWLPEFKEYWDFFREVIDIPNLGDGASLFDSTLSKDAVQIRDRLLSLLLDGDEQQALRELERISDYRRYRRYDILKHPANKAPIRLSQYGTGSGGQLETPAYIIRAAAITSAFRFNEGDSHLRMVIVDEAFMHMDETRSREVIGYLTETLGLQLIFIMPTSKAGPFLDLISNQFVFAKVPSPTPVGELNTRVLVDRQQLNKERIRELWAQHRRVIRQQGTLDFMEEI</sequence>
<dbReference type="Proteomes" id="UP001409585">
    <property type="component" value="Unassembled WGS sequence"/>
</dbReference>
<dbReference type="EMBL" id="BAABLX010000073">
    <property type="protein sequence ID" value="GAA4956464.1"/>
    <property type="molecule type" value="Genomic_DNA"/>
</dbReference>
<dbReference type="AlphaFoldDB" id="A0AAV3U860"/>
<feature type="coiled-coil region" evidence="1">
    <location>
        <begin position="324"/>
        <end position="351"/>
    </location>
</feature>
<evidence type="ECO:0000313" key="2">
    <source>
        <dbReference type="EMBL" id="GAA4956464.1"/>
    </source>
</evidence>
<dbReference type="GO" id="GO:0000731">
    <property type="term" value="P:DNA synthesis involved in DNA repair"/>
    <property type="evidence" value="ECO:0007669"/>
    <property type="project" value="TreeGrafter"/>
</dbReference>
<gene>
    <name evidence="2" type="ORF">GCM10025791_40940</name>
</gene>
<dbReference type="Pfam" id="PF13558">
    <property type="entry name" value="SbcC_Walker_B"/>
    <property type="match status" value="1"/>
</dbReference>
<reference evidence="3" key="1">
    <citation type="journal article" date="2019" name="Int. J. Syst. Evol. Microbiol.">
        <title>The Global Catalogue of Microorganisms (GCM) 10K type strain sequencing project: providing services to taxonomists for standard genome sequencing and annotation.</title>
        <authorList>
            <consortium name="The Broad Institute Genomics Platform"/>
            <consortium name="The Broad Institute Genome Sequencing Center for Infectious Disease"/>
            <person name="Wu L."/>
            <person name="Ma J."/>
        </authorList>
    </citation>
    <scope>NUCLEOTIDE SEQUENCE [LARGE SCALE GENOMIC DNA]</scope>
    <source>
        <strain evidence="3">JCM 19134</strain>
    </source>
</reference>
<keyword evidence="3" id="KW-1185">Reference proteome</keyword>
<feature type="coiled-coil region" evidence="1">
    <location>
        <begin position="740"/>
        <end position="824"/>
    </location>
</feature>
<dbReference type="GO" id="GO:0006302">
    <property type="term" value="P:double-strand break repair"/>
    <property type="evidence" value="ECO:0007669"/>
    <property type="project" value="TreeGrafter"/>
</dbReference>
<dbReference type="RefSeq" id="WP_345426765.1">
    <property type="nucleotide sequence ID" value="NZ_AP031496.1"/>
</dbReference>
<organism evidence="2 3">
    <name type="scientific">Halioxenophilus aromaticivorans</name>
    <dbReference type="NCBI Taxonomy" id="1306992"/>
    <lineage>
        <taxon>Bacteria</taxon>
        <taxon>Pseudomonadati</taxon>
        <taxon>Pseudomonadota</taxon>
        <taxon>Gammaproteobacteria</taxon>
        <taxon>Alteromonadales</taxon>
        <taxon>Alteromonadaceae</taxon>
        <taxon>Halioxenophilus</taxon>
    </lineage>
</organism>
<feature type="coiled-coil region" evidence="1">
    <location>
        <begin position="250"/>
        <end position="277"/>
    </location>
</feature>
<name>A0AAV3U860_9ALTE</name>
<accession>A0AAV3U860</accession>
<protein>
    <submittedName>
        <fullName evidence="2">SbcC/MukB-like Walker B domain-containing protein</fullName>
    </submittedName>
</protein>
<dbReference type="Gene3D" id="3.40.50.300">
    <property type="entry name" value="P-loop containing nucleotide triphosphate hydrolases"/>
    <property type="match status" value="1"/>
</dbReference>
<comment type="caution">
    <text evidence="2">The sequence shown here is derived from an EMBL/GenBank/DDBJ whole genome shotgun (WGS) entry which is preliminary data.</text>
</comment>
<evidence type="ECO:0000313" key="3">
    <source>
        <dbReference type="Proteomes" id="UP001409585"/>
    </source>
</evidence>
<dbReference type="SUPFAM" id="SSF52540">
    <property type="entry name" value="P-loop containing nucleoside triphosphate hydrolases"/>
    <property type="match status" value="1"/>
</dbReference>
<evidence type="ECO:0000256" key="1">
    <source>
        <dbReference type="SAM" id="Coils"/>
    </source>
</evidence>
<dbReference type="PANTHER" id="PTHR32182">
    <property type="entry name" value="DNA REPLICATION AND REPAIR PROTEIN RECF"/>
    <property type="match status" value="1"/>
</dbReference>
<dbReference type="Pfam" id="PF13555">
    <property type="entry name" value="AAA_29"/>
    <property type="match status" value="1"/>
</dbReference>
<dbReference type="InterPro" id="IPR027417">
    <property type="entry name" value="P-loop_NTPase"/>
</dbReference>
<proteinExistence type="predicted"/>
<dbReference type="PANTHER" id="PTHR32182:SF0">
    <property type="entry name" value="DNA REPLICATION AND REPAIR PROTEIN RECF"/>
    <property type="match status" value="1"/>
</dbReference>